<name>A0A1H9QGB2_9BURK</name>
<accession>A0A1H9QGB2</accession>
<dbReference type="STRING" id="180197.SAMN02982919_02644"/>
<dbReference type="GO" id="GO:0030246">
    <property type="term" value="F:carbohydrate binding"/>
    <property type="evidence" value="ECO:0007669"/>
    <property type="project" value="UniProtKB-KW"/>
</dbReference>
<sequence length="139" mass="14524">MPYKKSALYGGQGGSDFSDDLTQTARIVSISIRHGSRVDSIQTTWLLTDGSQLIGKLHGGSGGKEDVIQFAADEHVVTIQGRSGSRVDSLTITTNKKSYGPYGGDGGESFGPIPAERAGGFFGRSGSELDAIGVFIPAE</sequence>
<evidence type="ECO:0000313" key="2">
    <source>
        <dbReference type="EMBL" id="SER58889.1"/>
    </source>
</evidence>
<dbReference type="Proteomes" id="UP000199766">
    <property type="component" value="Unassembled WGS sequence"/>
</dbReference>
<dbReference type="Gene3D" id="2.100.10.30">
    <property type="entry name" value="Jacalin-like lectin domain"/>
    <property type="match status" value="1"/>
</dbReference>
<dbReference type="Pfam" id="PF01419">
    <property type="entry name" value="Jacalin"/>
    <property type="match status" value="1"/>
</dbReference>
<dbReference type="AlphaFoldDB" id="A0A1H9QGB2"/>
<dbReference type="PROSITE" id="PS51752">
    <property type="entry name" value="JACALIN_LECTIN"/>
    <property type="match status" value="1"/>
</dbReference>
<dbReference type="EMBL" id="FOGD01000010">
    <property type="protein sequence ID" value="SER58889.1"/>
    <property type="molecule type" value="Genomic_DNA"/>
</dbReference>
<dbReference type="PANTHER" id="PTHR46506">
    <property type="entry name" value="OS05G0143600 PROTEIN"/>
    <property type="match status" value="1"/>
</dbReference>
<protein>
    <submittedName>
        <fullName evidence="2">Jacalin-like lectin domain-containing protein</fullName>
    </submittedName>
</protein>
<proteinExistence type="predicted"/>
<feature type="domain" description="Jacalin-type lectin" evidence="1">
    <location>
        <begin position="3"/>
        <end position="138"/>
    </location>
</feature>
<keyword evidence="2" id="KW-0430">Lectin</keyword>
<reference evidence="2 3" key="1">
    <citation type="submission" date="2016-10" db="EMBL/GenBank/DDBJ databases">
        <authorList>
            <person name="de Groot N.N."/>
        </authorList>
    </citation>
    <scope>NUCLEOTIDE SEQUENCE [LARGE SCALE GENOMIC DNA]</scope>
    <source>
        <strain evidence="2 3">ATCC 35958</strain>
    </source>
</reference>
<dbReference type="SUPFAM" id="SSF51101">
    <property type="entry name" value="Mannose-binding lectins"/>
    <property type="match status" value="1"/>
</dbReference>
<keyword evidence="3" id="KW-1185">Reference proteome</keyword>
<dbReference type="SMART" id="SM00915">
    <property type="entry name" value="Jacalin"/>
    <property type="match status" value="1"/>
</dbReference>
<dbReference type="InterPro" id="IPR036404">
    <property type="entry name" value="Jacalin-like_lectin_dom_sf"/>
</dbReference>
<dbReference type="OrthoDB" id="7068720at2"/>
<gene>
    <name evidence="2" type="ORF">SAMN02982919_02644</name>
</gene>
<evidence type="ECO:0000313" key="3">
    <source>
        <dbReference type="Proteomes" id="UP000199766"/>
    </source>
</evidence>
<dbReference type="InterPro" id="IPR001229">
    <property type="entry name" value="Jacalin-like_lectin_dom"/>
</dbReference>
<organism evidence="2 3">
    <name type="scientific">Giesbergeria anulus</name>
    <dbReference type="NCBI Taxonomy" id="180197"/>
    <lineage>
        <taxon>Bacteria</taxon>
        <taxon>Pseudomonadati</taxon>
        <taxon>Pseudomonadota</taxon>
        <taxon>Betaproteobacteria</taxon>
        <taxon>Burkholderiales</taxon>
        <taxon>Comamonadaceae</taxon>
        <taxon>Giesbergeria</taxon>
    </lineage>
</organism>
<evidence type="ECO:0000259" key="1">
    <source>
        <dbReference type="PROSITE" id="PS51752"/>
    </source>
</evidence>